<dbReference type="InterPro" id="IPR020966">
    <property type="entry name" value="ALMT"/>
</dbReference>
<evidence type="ECO:0008006" key="12">
    <source>
        <dbReference type="Google" id="ProtNLM"/>
    </source>
</evidence>
<keyword evidence="5 9" id="KW-1133">Transmembrane helix</keyword>
<dbReference type="EMBL" id="JACEGQ020000008">
    <property type="protein sequence ID" value="KAH8500788.1"/>
    <property type="molecule type" value="Genomic_DNA"/>
</dbReference>
<keyword evidence="4 9" id="KW-0812">Transmembrane</keyword>
<keyword evidence="8" id="KW-0407">Ion channel</keyword>
<evidence type="ECO:0000256" key="2">
    <source>
        <dbReference type="ARBA" id="ARBA00007079"/>
    </source>
</evidence>
<protein>
    <recommendedName>
        <fullName evidence="12">Aluminum-activated malate transporter</fullName>
    </recommendedName>
</protein>
<organism evidence="10 11">
    <name type="scientific">Populus deltoides</name>
    <name type="common">Eastern poplar</name>
    <name type="synonym">Eastern cottonwood</name>
    <dbReference type="NCBI Taxonomy" id="3696"/>
    <lineage>
        <taxon>Eukaryota</taxon>
        <taxon>Viridiplantae</taxon>
        <taxon>Streptophyta</taxon>
        <taxon>Embryophyta</taxon>
        <taxon>Tracheophyta</taxon>
        <taxon>Spermatophyta</taxon>
        <taxon>Magnoliopsida</taxon>
        <taxon>eudicotyledons</taxon>
        <taxon>Gunneridae</taxon>
        <taxon>Pentapetalae</taxon>
        <taxon>rosids</taxon>
        <taxon>fabids</taxon>
        <taxon>Malpighiales</taxon>
        <taxon>Salicaceae</taxon>
        <taxon>Saliceae</taxon>
        <taxon>Populus</taxon>
    </lineage>
</organism>
<evidence type="ECO:0000256" key="4">
    <source>
        <dbReference type="ARBA" id="ARBA00022692"/>
    </source>
</evidence>
<evidence type="ECO:0000313" key="10">
    <source>
        <dbReference type="EMBL" id="KAH8500788.1"/>
    </source>
</evidence>
<accession>A0A8T2Y6J9</accession>
<dbReference type="PANTHER" id="PTHR31086">
    <property type="entry name" value="ALUMINUM-ACTIVATED MALATE TRANSPORTER 10"/>
    <property type="match status" value="1"/>
</dbReference>
<keyword evidence="3" id="KW-0813">Transport</keyword>
<comment type="similarity">
    <text evidence="2">Belongs to the aromatic acid exporter (TC 2.A.85) family.</text>
</comment>
<evidence type="ECO:0000256" key="8">
    <source>
        <dbReference type="ARBA" id="ARBA00023303"/>
    </source>
</evidence>
<evidence type="ECO:0000256" key="5">
    <source>
        <dbReference type="ARBA" id="ARBA00022989"/>
    </source>
</evidence>
<keyword evidence="7 9" id="KW-0472">Membrane</keyword>
<dbReference type="Pfam" id="PF11744">
    <property type="entry name" value="ALMT"/>
    <property type="match status" value="1"/>
</dbReference>
<feature type="transmembrane region" description="Helical" evidence="9">
    <location>
        <begin position="110"/>
        <end position="128"/>
    </location>
</feature>
<reference evidence="10" key="1">
    <citation type="journal article" date="2021" name="J. Hered.">
        <title>Genome Assembly of Salicaceae Populus deltoides (Eastern Cottonwood) I-69 Based on Nanopore Sequencing and Hi-C Technologies.</title>
        <authorList>
            <person name="Bai S."/>
            <person name="Wu H."/>
            <person name="Zhang J."/>
            <person name="Pan Z."/>
            <person name="Zhao W."/>
            <person name="Li Z."/>
            <person name="Tong C."/>
        </authorList>
    </citation>
    <scope>NUCLEOTIDE SEQUENCE</scope>
    <source>
        <tissue evidence="10">Leaf</tissue>
    </source>
</reference>
<evidence type="ECO:0000256" key="7">
    <source>
        <dbReference type="ARBA" id="ARBA00023136"/>
    </source>
</evidence>
<evidence type="ECO:0000256" key="9">
    <source>
        <dbReference type="SAM" id="Phobius"/>
    </source>
</evidence>
<dbReference type="GO" id="GO:0015743">
    <property type="term" value="P:malate transport"/>
    <property type="evidence" value="ECO:0007669"/>
    <property type="project" value="InterPro"/>
</dbReference>
<feature type="transmembrane region" description="Helical" evidence="9">
    <location>
        <begin position="161"/>
        <end position="180"/>
    </location>
</feature>
<dbReference type="Proteomes" id="UP000807159">
    <property type="component" value="Chromosome 8"/>
</dbReference>
<feature type="transmembrane region" description="Helical" evidence="9">
    <location>
        <begin position="217"/>
        <end position="239"/>
    </location>
</feature>
<comment type="subcellular location">
    <subcellularLocation>
        <location evidence="1">Membrane</location>
        <topology evidence="1">Multi-pass membrane protein</topology>
    </subcellularLocation>
</comment>
<keyword evidence="11" id="KW-1185">Reference proteome</keyword>
<evidence type="ECO:0000256" key="1">
    <source>
        <dbReference type="ARBA" id="ARBA00004141"/>
    </source>
</evidence>
<dbReference type="GO" id="GO:0016020">
    <property type="term" value="C:membrane"/>
    <property type="evidence" value="ECO:0007669"/>
    <property type="project" value="UniProtKB-SubCell"/>
</dbReference>
<sequence length="519" mass="57764">MAAKIGSLRHSFEERSKERLISRKEYPDFGLNRSENDIEEAGKCRCFGSLSDRIVSFWNGVRNSAIELYKMGQADPRKYLFAVKMGLSLALVSLVIFLKEPLKDVSQYSIWAILTVVVVFEFSVGATLNKGFNRALGTLSAGALAIGIAELSVHVGALGEVLLVVSIFIAGFFASYIKLYPTMKPYEYGFRVFLLTYCIVTVSGSSSSFFHTAVYRLLLIAVGAAICLAVNICIFPIWAGEDLHKLVVKNFNGVANSFGRLDQAWICCVNGYLQCVEYERIPSKILTYEASDDPLYSGYRSAVQSTSQEESLLSFAIWEPPHGPYRSFNYPWKNYVKLSGALRHCAFMVMAMHGSILSEIQAPPEKRQVFSSELQRVGNEGAKVLQSWAAGRPAKEFEDPQNLLEDESKLISYLSETWDVKNQNISTSPSMPELKASDSVFNQPVSWPRLSFTGGSMIVEQESKVYESASSLSLATFASLLIEFVARLQNLADEFQELSEKANFKEPRYGLVEKMAVGV</sequence>
<feature type="transmembrane region" description="Helical" evidence="9">
    <location>
        <begin position="79"/>
        <end position="98"/>
    </location>
</feature>
<evidence type="ECO:0000256" key="3">
    <source>
        <dbReference type="ARBA" id="ARBA00022448"/>
    </source>
</evidence>
<comment type="caution">
    <text evidence="10">The sequence shown here is derived from an EMBL/GenBank/DDBJ whole genome shotgun (WGS) entry which is preliminary data.</text>
</comment>
<evidence type="ECO:0000313" key="11">
    <source>
        <dbReference type="Proteomes" id="UP000807159"/>
    </source>
</evidence>
<gene>
    <name evidence="10" type="ORF">H0E87_015862</name>
</gene>
<dbReference type="AlphaFoldDB" id="A0A8T2Y6J9"/>
<name>A0A8T2Y6J9_POPDE</name>
<evidence type="ECO:0000256" key="6">
    <source>
        <dbReference type="ARBA" id="ARBA00023065"/>
    </source>
</evidence>
<feature type="transmembrane region" description="Helical" evidence="9">
    <location>
        <begin position="192"/>
        <end position="211"/>
    </location>
</feature>
<keyword evidence="6" id="KW-0406">Ion transport</keyword>
<dbReference type="GO" id="GO:0034220">
    <property type="term" value="P:monoatomic ion transmembrane transport"/>
    <property type="evidence" value="ECO:0007669"/>
    <property type="project" value="UniProtKB-KW"/>
</dbReference>
<proteinExistence type="inferred from homology"/>